<protein>
    <submittedName>
        <fullName evidence="1">Uncharacterized protein</fullName>
    </submittedName>
</protein>
<reference evidence="1 2" key="1">
    <citation type="submission" date="2023-11" db="EMBL/GenBank/DDBJ databases">
        <authorList>
            <person name="Cook R."/>
            <person name="Crisci M."/>
            <person name="Pye H."/>
            <person name="Adriaenssens E."/>
            <person name="Santini J."/>
        </authorList>
    </citation>
    <scope>NUCLEOTIDE SEQUENCE [LARGE SCALE GENOMIC DNA]</scope>
    <source>
        <strain evidence="1">Lak_Megaphage_Sonny</strain>
    </source>
</reference>
<dbReference type="EMBL" id="OR769223">
    <property type="protein sequence ID" value="WQJ53322.1"/>
    <property type="molecule type" value="Genomic_DNA"/>
</dbReference>
<proteinExistence type="predicted"/>
<sequence>METKEDKQYQEYLTNHIANVQKGFQWLIDKHIVKDDNGTLRKQIEQHDQSKYSEDEWNAYRDYFYANGDETAFNKAWLHHIHNNPHHWQHWVLINDDGKMENASKTICIQIPKNYIVEMVCDWWAFSWGKNNLTEISNWYNKNKDNMLLHEQSRKNIESLLAIIMSKL</sequence>
<name>A0ABZ0Z529_9CAUD</name>
<evidence type="ECO:0000313" key="1">
    <source>
        <dbReference type="EMBL" id="WQJ53322.1"/>
    </source>
</evidence>
<keyword evidence="2" id="KW-1185">Reference proteome</keyword>
<dbReference type="InterPro" id="IPR043721">
    <property type="entry name" value="DUF5662"/>
</dbReference>
<dbReference type="Pfam" id="PF18907">
    <property type="entry name" value="DUF5662"/>
    <property type="match status" value="1"/>
</dbReference>
<accession>A0ABZ0Z529</accession>
<evidence type="ECO:0000313" key="2">
    <source>
        <dbReference type="Proteomes" id="UP001358193"/>
    </source>
</evidence>
<dbReference type="Proteomes" id="UP001358193">
    <property type="component" value="Segment"/>
</dbReference>
<organism evidence="1 2">
    <name type="scientific">phage Lak_Megaphage_Sonny</name>
    <dbReference type="NCBI Taxonomy" id="3109229"/>
    <lineage>
        <taxon>Viruses</taxon>
        <taxon>Duplodnaviria</taxon>
        <taxon>Heunggongvirae</taxon>
        <taxon>Uroviricota</taxon>
        <taxon>Caudoviricetes</taxon>
        <taxon>Caudoviricetes code 15 clade</taxon>
    </lineage>
</organism>